<organism evidence="2 3">
    <name type="scientific">Gregarina niphandrodes</name>
    <name type="common">Septate eugregarine</name>
    <dbReference type="NCBI Taxonomy" id="110365"/>
    <lineage>
        <taxon>Eukaryota</taxon>
        <taxon>Sar</taxon>
        <taxon>Alveolata</taxon>
        <taxon>Apicomplexa</taxon>
        <taxon>Conoidasida</taxon>
        <taxon>Gregarinasina</taxon>
        <taxon>Eugregarinorida</taxon>
        <taxon>Gregarinidae</taxon>
        <taxon>Gregarina</taxon>
    </lineage>
</organism>
<feature type="region of interest" description="Disordered" evidence="1">
    <location>
        <begin position="30"/>
        <end position="50"/>
    </location>
</feature>
<accession>A0A023BCT9</accession>
<sequence length="343" mass="36571">MGDKKEMGDNKKEKREKRLARKLEMAEASLAEGKLVEGKPANANPDLVGDLSKYQEQAGAIADAILGSPALVNPKPEPEEKKKKKKRSKKDEGFDKTGGAAQEKLKKTEDSTKADASHGESGHGESGHGESGHGESGHGESGHGESGHGESGKQENRPAAGSAVSPAASPAAGASGEELSIPLCGEETTIPQPSGNLELVCTSLYVMMSEQMHCLARVRDMIAPLVSADVVKVCQRKRPGIKLSTASPTTPKKRRLNGYQFFCKVRRQETEDHMTLQELSASWALLSSEEKEKYKALALESGQEQVSGQDTLTGQEQTTDQITGQDGLVDGLLATDPTASELR</sequence>
<dbReference type="Proteomes" id="UP000019763">
    <property type="component" value="Unassembled WGS sequence"/>
</dbReference>
<dbReference type="AlphaFoldDB" id="A0A023BCT9"/>
<evidence type="ECO:0000313" key="3">
    <source>
        <dbReference type="Proteomes" id="UP000019763"/>
    </source>
</evidence>
<feature type="compositionally biased region" description="Basic and acidic residues" evidence="1">
    <location>
        <begin position="103"/>
        <end position="156"/>
    </location>
</feature>
<feature type="compositionally biased region" description="Polar residues" evidence="1">
    <location>
        <begin position="302"/>
        <end position="324"/>
    </location>
</feature>
<keyword evidence="3" id="KW-1185">Reference proteome</keyword>
<gene>
    <name evidence="2" type="ORF">GNI_010450</name>
</gene>
<protein>
    <submittedName>
        <fullName evidence="2">Uncharacterized protein</fullName>
    </submittedName>
</protein>
<evidence type="ECO:0000313" key="2">
    <source>
        <dbReference type="EMBL" id="EZG86318.1"/>
    </source>
</evidence>
<feature type="region of interest" description="Disordered" evidence="1">
    <location>
        <begin position="65"/>
        <end position="175"/>
    </location>
</feature>
<dbReference type="GeneID" id="22910632"/>
<evidence type="ECO:0000256" key="1">
    <source>
        <dbReference type="SAM" id="MobiDB-lite"/>
    </source>
</evidence>
<dbReference type="VEuPathDB" id="CryptoDB:GNI_010450"/>
<reference evidence="2" key="1">
    <citation type="submission" date="2013-12" db="EMBL/GenBank/DDBJ databases">
        <authorList>
            <person name="Omoto C.K."/>
            <person name="Sibley D."/>
            <person name="Venepally P."/>
            <person name="Hadjithomas M."/>
            <person name="Karamycheva S."/>
            <person name="Brunk B."/>
            <person name="Roos D."/>
            <person name="Caler E."/>
            <person name="Lorenzi H."/>
        </authorList>
    </citation>
    <scope>NUCLEOTIDE SEQUENCE</scope>
</reference>
<dbReference type="Gene3D" id="1.10.30.10">
    <property type="entry name" value="High mobility group box domain"/>
    <property type="match status" value="1"/>
</dbReference>
<dbReference type="EMBL" id="AFNH02000079">
    <property type="protein sequence ID" value="EZG86318.1"/>
    <property type="molecule type" value="Genomic_DNA"/>
</dbReference>
<dbReference type="RefSeq" id="XP_011128769.1">
    <property type="nucleotide sequence ID" value="XM_011130467.1"/>
</dbReference>
<comment type="caution">
    <text evidence="2">The sequence shown here is derived from an EMBL/GenBank/DDBJ whole genome shotgun (WGS) entry which is preliminary data.</text>
</comment>
<feature type="region of interest" description="Disordered" evidence="1">
    <location>
        <begin position="302"/>
        <end position="343"/>
    </location>
</feature>
<feature type="compositionally biased region" description="Low complexity" evidence="1">
    <location>
        <begin position="158"/>
        <end position="175"/>
    </location>
</feature>
<dbReference type="CDD" id="cd00084">
    <property type="entry name" value="HMG-box_SF"/>
    <property type="match status" value="1"/>
</dbReference>
<proteinExistence type="predicted"/>
<dbReference type="InterPro" id="IPR036910">
    <property type="entry name" value="HMG_box_dom_sf"/>
</dbReference>
<dbReference type="SUPFAM" id="SSF47095">
    <property type="entry name" value="HMG-box"/>
    <property type="match status" value="1"/>
</dbReference>
<name>A0A023BCT9_GRENI</name>